<dbReference type="OrthoDB" id="191139at2759"/>
<reference evidence="1 2" key="1">
    <citation type="submission" date="2016-03" db="EMBL/GenBank/DDBJ databases">
        <title>Whole genome sequencing of Grifola frondosa 9006-11.</title>
        <authorList>
            <person name="Min B."/>
            <person name="Park H."/>
            <person name="Kim J.-G."/>
            <person name="Cho H."/>
            <person name="Oh Y.-L."/>
            <person name="Kong W.-S."/>
            <person name="Choi I.-G."/>
        </authorList>
    </citation>
    <scope>NUCLEOTIDE SEQUENCE [LARGE SCALE GENOMIC DNA]</scope>
    <source>
        <strain evidence="1 2">9006-11</strain>
    </source>
</reference>
<dbReference type="Gene3D" id="3.40.50.720">
    <property type="entry name" value="NAD(P)-binding Rossmann-like Domain"/>
    <property type="match status" value="1"/>
</dbReference>
<sequence>MSRRFRPRTSPTSLARRARGFGNWARRACARACECTGPHRIRKRRARKKAEADINKTLKECGSKGSVTWHVLEMGSLKDVDTLAKKHVRHDGRRAGETLRGQQPRALRVGATASPALAEDRHDCAADERAHRHAESEMHRLAPSITKFLSKEEINKDGDGSQLYGRTKLGLIYFARELVKRKLSNLPSGVGPILAISVHPGTVDTDMQKAWSRVMVYLARRWTSWPAL</sequence>
<evidence type="ECO:0000313" key="1">
    <source>
        <dbReference type="EMBL" id="OBZ71905.1"/>
    </source>
</evidence>
<proteinExistence type="predicted"/>
<gene>
    <name evidence="1" type="ORF">A0H81_08248</name>
</gene>
<comment type="caution">
    <text evidence="1">The sequence shown here is derived from an EMBL/GenBank/DDBJ whole genome shotgun (WGS) entry which is preliminary data.</text>
</comment>
<dbReference type="Proteomes" id="UP000092993">
    <property type="component" value="Unassembled WGS sequence"/>
</dbReference>
<dbReference type="EMBL" id="LUGG01000010">
    <property type="protein sequence ID" value="OBZ71905.1"/>
    <property type="molecule type" value="Genomic_DNA"/>
</dbReference>
<protein>
    <submittedName>
        <fullName evidence="1">Uncharacterized protein</fullName>
    </submittedName>
</protein>
<evidence type="ECO:0000313" key="2">
    <source>
        <dbReference type="Proteomes" id="UP000092993"/>
    </source>
</evidence>
<dbReference type="STRING" id="5627.A0A1C7M4N2"/>
<organism evidence="1 2">
    <name type="scientific">Grifola frondosa</name>
    <name type="common">Maitake</name>
    <name type="synonym">Polyporus frondosus</name>
    <dbReference type="NCBI Taxonomy" id="5627"/>
    <lineage>
        <taxon>Eukaryota</taxon>
        <taxon>Fungi</taxon>
        <taxon>Dikarya</taxon>
        <taxon>Basidiomycota</taxon>
        <taxon>Agaricomycotina</taxon>
        <taxon>Agaricomycetes</taxon>
        <taxon>Polyporales</taxon>
        <taxon>Grifolaceae</taxon>
        <taxon>Grifola</taxon>
    </lineage>
</organism>
<accession>A0A1C7M4N2</accession>
<dbReference type="AlphaFoldDB" id="A0A1C7M4N2"/>
<keyword evidence="2" id="KW-1185">Reference proteome</keyword>
<name>A0A1C7M4N2_GRIFR</name>